<evidence type="ECO:0000313" key="1">
    <source>
        <dbReference type="EMBL" id="GKV43864.1"/>
    </source>
</evidence>
<keyword evidence="2" id="KW-1185">Reference proteome</keyword>
<proteinExistence type="predicted"/>
<protein>
    <submittedName>
        <fullName evidence="1">Uncharacterized protein</fullName>
    </submittedName>
</protein>
<dbReference type="EMBL" id="BPVZ01000173">
    <property type="protein sequence ID" value="GKV43864.1"/>
    <property type="molecule type" value="Genomic_DNA"/>
</dbReference>
<evidence type="ECO:0000313" key="2">
    <source>
        <dbReference type="Proteomes" id="UP001054252"/>
    </source>
</evidence>
<accession>A0AAV5M244</accession>
<organism evidence="1 2">
    <name type="scientific">Rubroshorea leprosula</name>
    <dbReference type="NCBI Taxonomy" id="152421"/>
    <lineage>
        <taxon>Eukaryota</taxon>
        <taxon>Viridiplantae</taxon>
        <taxon>Streptophyta</taxon>
        <taxon>Embryophyta</taxon>
        <taxon>Tracheophyta</taxon>
        <taxon>Spermatophyta</taxon>
        <taxon>Magnoliopsida</taxon>
        <taxon>eudicotyledons</taxon>
        <taxon>Gunneridae</taxon>
        <taxon>Pentapetalae</taxon>
        <taxon>rosids</taxon>
        <taxon>malvids</taxon>
        <taxon>Malvales</taxon>
        <taxon>Dipterocarpaceae</taxon>
        <taxon>Rubroshorea</taxon>
    </lineage>
</organism>
<name>A0AAV5M244_9ROSI</name>
<dbReference type="AlphaFoldDB" id="A0AAV5M244"/>
<sequence>MHCDKFEFLTTFINYSSNPRALLFFSPDPLHSTSPPRHRHPFPVGNPAKLGDFSLFSCLRTPSKPRNSPSLLEIPDLRCLLSFVRRPLLVWV</sequence>
<comment type="caution">
    <text evidence="1">The sequence shown here is derived from an EMBL/GenBank/DDBJ whole genome shotgun (WGS) entry which is preliminary data.</text>
</comment>
<dbReference type="Proteomes" id="UP001054252">
    <property type="component" value="Unassembled WGS sequence"/>
</dbReference>
<reference evidence="1 2" key="1">
    <citation type="journal article" date="2021" name="Commun. Biol.">
        <title>The genome of Shorea leprosula (Dipterocarpaceae) highlights the ecological relevance of drought in aseasonal tropical rainforests.</title>
        <authorList>
            <person name="Ng K.K.S."/>
            <person name="Kobayashi M.J."/>
            <person name="Fawcett J.A."/>
            <person name="Hatakeyama M."/>
            <person name="Paape T."/>
            <person name="Ng C.H."/>
            <person name="Ang C.C."/>
            <person name="Tnah L.H."/>
            <person name="Lee C.T."/>
            <person name="Nishiyama T."/>
            <person name="Sese J."/>
            <person name="O'Brien M.J."/>
            <person name="Copetti D."/>
            <person name="Mohd Noor M.I."/>
            <person name="Ong R.C."/>
            <person name="Putra M."/>
            <person name="Sireger I.Z."/>
            <person name="Indrioko S."/>
            <person name="Kosugi Y."/>
            <person name="Izuno A."/>
            <person name="Isagi Y."/>
            <person name="Lee S.L."/>
            <person name="Shimizu K.K."/>
        </authorList>
    </citation>
    <scope>NUCLEOTIDE SEQUENCE [LARGE SCALE GENOMIC DNA]</scope>
    <source>
        <strain evidence="1">214</strain>
    </source>
</reference>
<gene>
    <name evidence="1" type="ORF">SLEP1_g51114</name>
</gene>